<accession>A0A165E2W2</accession>
<dbReference type="AlphaFoldDB" id="A0A165E2W2"/>
<organism evidence="3 4">
    <name type="scientific">Exidia glandulosa HHB12029</name>
    <dbReference type="NCBI Taxonomy" id="1314781"/>
    <lineage>
        <taxon>Eukaryota</taxon>
        <taxon>Fungi</taxon>
        <taxon>Dikarya</taxon>
        <taxon>Basidiomycota</taxon>
        <taxon>Agaricomycotina</taxon>
        <taxon>Agaricomycetes</taxon>
        <taxon>Auriculariales</taxon>
        <taxon>Exidiaceae</taxon>
        <taxon>Exidia</taxon>
    </lineage>
</organism>
<evidence type="ECO:0000313" key="4">
    <source>
        <dbReference type="Proteomes" id="UP000077266"/>
    </source>
</evidence>
<evidence type="ECO:0008006" key="5">
    <source>
        <dbReference type="Google" id="ProtNLM"/>
    </source>
</evidence>
<evidence type="ECO:0000313" key="3">
    <source>
        <dbReference type="EMBL" id="KZV85950.1"/>
    </source>
</evidence>
<evidence type="ECO:0000256" key="2">
    <source>
        <dbReference type="SAM" id="Phobius"/>
    </source>
</evidence>
<keyword evidence="2" id="KW-0812">Transmembrane</keyword>
<name>A0A165E2W2_EXIGL</name>
<dbReference type="Proteomes" id="UP000077266">
    <property type="component" value="Unassembled WGS sequence"/>
</dbReference>
<feature type="compositionally biased region" description="Basic and acidic residues" evidence="1">
    <location>
        <begin position="107"/>
        <end position="122"/>
    </location>
</feature>
<protein>
    <recommendedName>
        <fullName evidence="5">Transmembrane protein</fullName>
    </recommendedName>
</protein>
<keyword evidence="4" id="KW-1185">Reference proteome</keyword>
<feature type="transmembrane region" description="Helical" evidence="2">
    <location>
        <begin position="55"/>
        <end position="77"/>
    </location>
</feature>
<keyword evidence="2" id="KW-1133">Transmembrane helix</keyword>
<sequence length="159" mass="16808">MFTIKSRSALVALLVAAPGLLLDPTTSTGGLNAVDAAPVQEIHKAQAPFFSPRHIVLFAVGLVCLLAIAGLALATGVRARRNRTRRDTGDVEAPPARGVHVSTETSTHGHGDDEHEKASVYSRADERTLARADSIQGLPILPIPELAHKEQRRGGGMAL</sequence>
<reference evidence="3 4" key="1">
    <citation type="journal article" date="2016" name="Mol. Biol. Evol.">
        <title>Comparative Genomics of Early-Diverging Mushroom-Forming Fungi Provides Insights into the Origins of Lignocellulose Decay Capabilities.</title>
        <authorList>
            <person name="Nagy L.G."/>
            <person name="Riley R."/>
            <person name="Tritt A."/>
            <person name="Adam C."/>
            <person name="Daum C."/>
            <person name="Floudas D."/>
            <person name="Sun H."/>
            <person name="Yadav J.S."/>
            <person name="Pangilinan J."/>
            <person name="Larsson K.H."/>
            <person name="Matsuura K."/>
            <person name="Barry K."/>
            <person name="Labutti K."/>
            <person name="Kuo R."/>
            <person name="Ohm R.A."/>
            <person name="Bhattacharya S.S."/>
            <person name="Shirouzu T."/>
            <person name="Yoshinaga Y."/>
            <person name="Martin F.M."/>
            <person name="Grigoriev I.V."/>
            <person name="Hibbett D.S."/>
        </authorList>
    </citation>
    <scope>NUCLEOTIDE SEQUENCE [LARGE SCALE GENOMIC DNA]</scope>
    <source>
        <strain evidence="3 4">HHB12029</strain>
    </source>
</reference>
<evidence type="ECO:0000256" key="1">
    <source>
        <dbReference type="SAM" id="MobiDB-lite"/>
    </source>
</evidence>
<keyword evidence="2" id="KW-0472">Membrane</keyword>
<dbReference type="EMBL" id="KV426171">
    <property type="protein sequence ID" value="KZV85950.1"/>
    <property type="molecule type" value="Genomic_DNA"/>
</dbReference>
<dbReference type="InParanoid" id="A0A165E2W2"/>
<feature type="region of interest" description="Disordered" evidence="1">
    <location>
        <begin position="79"/>
        <end position="122"/>
    </location>
</feature>
<gene>
    <name evidence="3" type="ORF">EXIGLDRAFT_725404</name>
</gene>
<proteinExistence type="predicted"/>